<organism evidence="3 4">
    <name type="scientific">Nocardiopsis composta</name>
    <dbReference type="NCBI Taxonomy" id="157465"/>
    <lineage>
        <taxon>Bacteria</taxon>
        <taxon>Bacillati</taxon>
        <taxon>Actinomycetota</taxon>
        <taxon>Actinomycetes</taxon>
        <taxon>Streptosporangiales</taxon>
        <taxon>Nocardiopsidaceae</taxon>
        <taxon>Nocardiopsis</taxon>
    </lineage>
</organism>
<keyword evidence="2" id="KW-0472">Membrane</keyword>
<accession>A0A7W8QM90</accession>
<feature type="transmembrane region" description="Helical" evidence="2">
    <location>
        <begin position="41"/>
        <end position="62"/>
    </location>
</feature>
<protein>
    <submittedName>
        <fullName evidence="3">Uncharacterized protein</fullName>
    </submittedName>
</protein>
<comment type="caution">
    <text evidence="3">The sequence shown here is derived from an EMBL/GenBank/DDBJ whole genome shotgun (WGS) entry which is preliminary data.</text>
</comment>
<dbReference type="EMBL" id="JACHDB010000001">
    <property type="protein sequence ID" value="MBB5432916.1"/>
    <property type="molecule type" value="Genomic_DNA"/>
</dbReference>
<feature type="transmembrane region" description="Helical" evidence="2">
    <location>
        <begin position="107"/>
        <end position="125"/>
    </location>
</feature>
<dbReference type="RefSeq" id="WP_184392413.1">
    <property type="nucleotide sequence ID" value="NZ_BAAAJD010000134.1"/>
</dbReference>
<feature type="compositionally biased region" description="Basic and acidic residues" evidence="1">
    <location>
        <begin position="190"/>
        <end position="202"/>
    </location>
</feature>
<reference evidence="3 4" key="1">
    <citation type="submission" date="2020-08" db="EMBL/GenBank/DDBJ databases">
        <title>Sequencing the genomes of 1000 actinobacteria strains.</title>
        <authorList>
            <person name="Klenk H.-P."/>
        </authorList>
    </citation>
    <scope>NUCLEOTIDE SEQUENCE [LARGE SCALE GENOMIC DNA]</scope>
    <source>
        <strain evidence="3 4">DSM 44551</strain>
    </source>
</reference>
<gene>
    <name evidence="3" type="ORF">HDA36_003000</name>
</gene>
<feature type="transmembrane region" description="Helical" evidence="2">
    <location>
        <begin position="69"/>
        <end position="87"/>
    </location>
</feature>
<name>A0A7W8QM90_9ACTN</name>
<dbReference type="Proteomes" id="UP000572635">
    <property type="component" value="Unassembled WGS sequence"/>
</dbReference>
<sequence length="202" mass="20152">MLRHVLGLLAGLALAPGAWFGAGWAAVAVAEHTGSAGGVDASAASVPLGVLMAIGVAGGFVAGARISPLAPLGAGVPLLGYGVWPLVAPASIPSWLPEGSLVHPAGPALPAGLLLGTLFFIAAMAPSRWHRRAAAPAASPPPVPPAVPAPAAEPAPGPAPAPEPLPGDPEKTTTPFQRDPRGSGWQSLSAEREASRTQEFRR</sequence>
<keyword evidence="4" id="KW-1185">Reference proteome</keyword>
<evidence type="ECO:0000313" key="4">
    <source>
        <dbReference type="Proteomes" id="UP000572635"/>
    </source>
</evidence>
<keyword evidence="2" id="KW-1133">Transmembrane helix</keyword>
<feature type="compositionally biased region" description="Pro residues" evidence="1">
    <location>
        <begin position="138"/>
        <end position="167"/>
    </location>
</feature>
<evidence type="ECO:0000256" key="1">
    <source>
        <dbReference type="SAM" id="MobiDB-lite"/>
    </source>
</evidence>
<feature type="region of interest" description="Disordered" evidence="1">
    <location>
        <begin position="135"/>
        <end position="202"/>
    </location>
</feature>
<dbReference type="AlphaFoldDB" id="A0A7W8QM90"/>
<evidence type="ECO:0000256" key="2">
    <source>
        <dbReference type="SAM" id="Phobius"/>
    </source>
</evidence>
<keyword evidence="2" id="KW-0812">Transmembrane</keyword>
<evidence type="ECO:0000313" key="3">
    <source>
        <dbReference type="EMBL" id="MBB5432916.1"/>
    </source>
</evidence>
<proteinExistence type="predicted"/>